<dbReference type="RefSeq" id="WP_151594625.1">
    <property type="nucleotide sequence ID" value="NZ_WBMS02000012.1"/>
</dbReference>
<feature type="transmembrane region" description="Helical" evidence="1">
    <location>
        <begin position="7"/>
        <end position="28"/>
    </location>
</feature>
<evidence type="ECO:0000313" key="3">
    <source>
        <dbReference type="EMBL" id="MWA02166.1"/>
    </source>
</evidence>
<dbReference type="Proteomes" id="UP000462055">
    <property type="component" value="Unassembled WGS sequence"/>
</dbReference>
<dbReference type="InterPro" id="IPR012551">
    <property type="entry name" value="DUF1707_SHOCT-like"/>
</dbReference>
<accession>A0A6I4MIV8</accession>
<dbReference type="AlphaFoldDB" id="A0A6I4MIV8"/>
<feature type="domain" description="DUF1707" evidence="2">
    <location>
        <begin position="109"/>
        <end position="160"/>
    </location>
</feature>
<keyword evidence="4" id="KW-1185">Reference proteome</keyword>
<keyword evidence="1" id="KW-1133">Transmembrane helix</keyword>
<gene>
    <name evidence="3" type="ORF">F8568_017650</name>
</gene>
<proteinExistence type="predicted"/>
<reference evidence="3" key="1">
    <citation type="submission" date="2019-12" db="EMBL/GenBank/DDBJ databases">
        <title>Actinomadura physcomitrii sp. nov., a novel actinomycete isolated from moss [Physcomitrium sphaericum (Ludw) Fuernr].</title>
        <authorList>
            <person name="Zhuang X."/>
        </authorList>
    </citation>
    <scope>NUCLEOTIDE SEQUENCE [LARGE SCALE GENOMIC DNA]</scope>
    <source>
        <strain evidence="3">LD22</strain>
    </source>
</reference>
<evidence type="ECO:0000313" key="4">
    <source>
        <dbReference type="Proteomes" id="UP000462055"/>
    </source>
</evidence>
<organism evidence="3 4">
    <name type="scientific">Actinomadura physcomitrii</name>
    <dbReference type="NCBI Taxonomy" id="2650748"/>
    <lineage>
        <taxon>Bacteria</taxon>
        <taxon>Bacillati</taxon>
        <taxon>Actinomycetota</taxon>
        <taxon>Actinomycetes</taxon>
        <taxon>Streptosporangiales</taxon>
        <taxon>Thermomonosporaceae</taxon>
        <taxon>Actinomadura</taxon>
    </lineage>
</organism>
<comment type="caution">
    <text evidence="3">The sequence shown here is derived from an EMBL/GenBank/DDBJ whole genome shotgun (WGS) entry which is preliminary data.</text>
</comment>
<sequence length="166" mass="18833">MNNRDTDLWNAVGGVLVLAVFALLGWGLYECAVTDVSVPLLLPLTTGAATLWLGWREVDWWAQRRRKAIERHERLQRERHEALHPRRDEQAVTLILHRGPYASDLDGRRIGDAERDVVVTVLHAHFEAGRLDQVEMEDRVTQALAAKTLGELRRLVADMPNEGIDS</sequence>
<keyword evidence="1" id="KW-0812">Transmembrane</keyword>
<evidence type="ECO:0000259" key="2">
    <source>
        <dbReference type="Pfam" id="PF08044"/>
    </source>
</evidence>
<evidence type="ECO:0000256" key="1">
    <source>
        <dbReference type="SAM" id="Phobius"/>
    </source>
</evidence>
<dbReference type="EMBL" id="WBMS02000012">
    <property type="protein sequence ID" value="MWA02166.1"/>
    <property type="molecule type" value="Genomic_DNA"/>
</dbReference>
<name>A0A6I4MIV8_9ACTN</name>
<protein>
    <submittedName>
        <fullName evidence="3">DUF1707 domain-containing protein</fullName>
    </submittedName>
</protein>
<feature type="transmembrane region" description="Helical" evidence="1">
    <location>
        <begin position="40"/>
        <end position="58"/>
    </location>
</feature>
<dbReference type="Pfam" id="PF08044">
    <property type="entry name" value="DUF1707"/>
    <property type="match status" value="1"/>
</dbReference>
<keyword evidence="1" id="KW-0472">Membrane</keyword>